<dbReference type="Proteomes" id="UP000250321">
    <property type="component" value="Unassembled WGS sequence"/>
</dbReference>
<comment type="caution">
    <text evidence="2">The sequence shown here is derived from an EMBL/GenBank/DDBJ whole genome shotgun (WGS) entry which is preliminary data.</text>
</comment>
<feature type="transmembrane region" description="Helical" evidence="1">
    <location>
        <begin position="25"/>
        <end position="48"/>
    </location>
</feature>
<keyword evidence="3" id="KW-1185">Reference proteome</keyword>
<keyword evidence="2" id="KW-0418">Kinase</keyword>
<accession>A0A314ZA51</accession>
<dbReference type="GO" id="GO:0016301">
    <property type="term" value="F:kinase activity"/>
    <property type="evidence" value="ECO:0007669"/>
    <property type="project" value="UniProtKB-KW"/>
</dbReference>
<evidence type="ECO:0000313" key="3">
    <source>
        <dbReference type="Proteomes" id="UP000250321"/>
    </source>
</evidence>
<proteinExistence type="predicted"/>
<dbReference type="AlphaFoldDB" id="A0A314ZA51"/>
<evidence type="ECO:0000256" key="1">
    <source>
        <dbReference type="SAM" id="Phobius"/>
    </source>
</evidence>
<keyword evidence="1" id="KW-1133">Transmembrane helix</keyword>
<name>A0A314ZA51_PRUYE</name>
<evidence type="ECO:0000313" key="2">
    <source>
        <dbReference type="EMBL" id="PQQ18562.1"/>
    </source>
</evidence>
<keyword evidence="2" id="KW-0808">Transferase</keyword>
<protein>
    <submittedName>
        <fullName evidence="2">LEAF RUST 10 DISEASE-RESISTANCE LOCUS RECEPTOR-LIKE PROTEIN KINASE-like 2.2</fullName>
    </submittedName>
</protein>
<keyword evidence="2" id="KW-0675">Receptor</keyword>
<gene>
    <name evidence="2" type="ORF">Pyn_03225</name>
</gene>
<keyword evidence="1" id="KW-0472">Membrane</keyword>
<keyword evidence="1" id="KW-0812">Transmembrane</keyword>
<reference evidence="2 3" key="1">
    <citation type="submission" date="2018-02" db="EMBL/GenBank/DDBJ databases">
        <title>Draft genome of wild Prunus yedoensis var. nudiflora.</title>
        <authorList>
            <person name="Baek S."/>
            <person name="Kim J.-H."/>
            <person name="Choi K."/>
            <person name="Kim G.-B."/>
            <person name="Cho A."/>
            <person name="Jang H."/>
            <person name="Shin C.-H."/>
            <person name="Yu H.-J."/>
            <person name="Mun J.-H."/>
        </authorList>
    </citation>
    <scope>NUCLEOTIDE SEQUENCE [LARGE SCALE GENOMIC DNA]</scope>
    <source>
        <strain evidence="3">cv. Jeju island</strain>
        <tissue evidence="2">Leaf</tissue>
    </source>
</reference>
<organism evidence="2 3">
    <name type="scientific">Prunus yedoensis var. nudiflora</name>
    <dbReference type="NCBI Taxonomy" id="2094558"/>
    <lineage>
        <taxon>Eukaryota</taxon>
        <taxon>Viridiplantae</taxon>
        <taxon>Streptophyta</taxon>
        <taxon>Embryophyta</taxon>
        <taxon>Tracheophyta</taxon>
        <taxon>Spermatophyta</taxon>
        <taxon>Magnoliopsida</taxon>
        <taxon>eudicotyledons</taxon>
        <taxon>Gunneridae</taxon>
        <taxon>Pentapetalae</taxon>
        <taxon>rosids</taxon>
        <taxon>fabids</taxon>
        <taxon>Rosales</taxon>
        <taxon>Rosaceae</taxon>
        <taxon>Amygdaloideae</taxon>
        <taxon>Amygdaleae</taxon>
        <taxon>Prunus</taxon>
    </lineage>
</organism>
<sequence length="139" mass="14856">MNSVASVDFGGSPPPPEEIINSNKMVAAFVVSGVVLIVAVAAIIYAIINCVKNTGSTIPISARIVSSVDSTGKDSNQVAIDVRANQFPVKFDFPTTIKGFLSNMAREKPIAFSPKEIAEFTNNYNPAKLVGFRCFRSSI</sequence>
<dbReference type="EMBL" id="PJQY01000104">
    <property type="protein sequence ID" value="PQQ18562.1"/>
    <property type="molecule type" value="Genomic_DNA"/>
</dbReference>